<gene>
    <name evidence="5" type="ORF">ACFOZ4_11890</name>
</gene>
<dbReference type="SUPFAM" id="SSF51445">
    <property type="entry name" value="(Trans)glycosidases"/>
    <property type="match status" value="1"/>
</dbReference>
<evidence type="ECO:0000313" key="6">
    <source>
        <dbReference type="Proteomes" id="UP001595816"/>
    </source>
</evidence>
<dbReference type="Gene3D" id="2.60.40.10">
    <property type="entry name" value="Immunoglobulins"/>
    <property type="match status" value="1"/>
</dbReference>
<dbReference type="InterPro" id="IPR052177">
    <property type="entry name" value="Divisome_Glycosyl_Hydrolase"/>
</dbReference>
<evidence type="ECO:0000256" key="1">
    <source>
        <dbReference type="ARBA" id="ARBA00022729"/>
    </source>
</evidence>
<evidence type="ECO:0000256" key="2">
    <source>
        <dbReference type="SAM" id="SignalP"/>
    </source>
</evidence>
<dbReference type="InterPro" id="IPR017853">
    <property type="entry name" value="GH"/>
</dbReference>
<dbReference type="EMBL" id="JBHSAY010000006">
    <property type="protein sequence ID" value="MFC4131304.1"/>
    <property type="molecule type" value="Genomic_DNA"/>
</dbReference>
<organism evidence="5 6">
    <name type="scientific">Hamadaea flava</name>
    <dbReference type="NCBI Taxonomy" id="1742688"/>
    <lineage>
        <taxon>Bacteria</taxon>
        <taxon>Bacillati</taxon>
        <taxon>Actinomycetota</taxon>
        <taxon>Actinomycetes</taxon>
        <taxon>Micromonosporales</taxon>
        <taxon>Micromonosporaceae</taxon>
        <taxon>Hamadaea</taxon>
    </lineage>
</organism>
<comment type="caution">
    <text evidence="5">The sequence shown here is derived from an EMBL/GenBank/DDBJ whole genome shotgun (WGS) entry which is preliminary data.</text>
</comment>
<dbReference type="PANTHER" id="PTHR43405:SF1">
    <property type="entry name" value="GLYCOSYL HYDROLASE DIGH"/>
    <property type="match status" value="1"/>
</dbReference>
<sequence>MRRLTVSVLLAAVVALVTSALPATANPAQPRVGGGQSDGVTAAVACTPNPATPLRQLRAMWIASVTNIDWPSATGLSAATQQAQFKSWLDLAVQHNMNAVVVQIRPTADAFWPSAYEPWSRYLTGTQGVSPGYDPLAFMVSEAHARNLEFHAWFNPYRVALTTDLTTLTATHPARTHPDWTFAYDGRRYYNPGIPAVRTFVEDAMMDAVTKYDVDGVHWDDYFYPYPVSGVALPDAATYAQYGGGFADIADWRRNNVDLLVQEMSQRIHAAKPWVKFGVSPFGIWRNASTDALGSQTSGLQSYDAIYADSRKWVKSGWLDYIAPQIYWHIGFTTADYAVLMPWWADVVAGTNTQLYIGQATYRVGASGQSAQWQTTTELTNHLMLNRNYPEVDGDIHFSANDILADRLGGVTRLTADHYTRPALLPLSVTGTPPAAPATPTGTRVSTGVQLNWTGSGTSYAVYRIAGAGPADACAFTDATNLLTTVRGTAYLDKSAVAGQTYTYYVTALDRLQTQSAPSTGRTVSGGPFSVIVDNTDSGRFTASANWGSSAYSTQRYGADYRFANPQSVSDAAWWKADIPAAGSYKVAVWYPANSGYNSATPFVVATTTGNVTVSVDQRSTGGTWVNLGTFTLAAGDHNVVGVSRWTTGTGYVIADAVRITAA</sequence>
<proteinExistence type="predicted"/>
<dbReference type="PANTHER" id="PTHR43405">
    <property type="entry name" value="GLYCOSYL HYDROLASE DIGH"/>
    <property type="match status" value="1"/>
</dbReference>
<feature type="domain" description="Glycosyl hydrolase-like 10" evidence="3">
    <location>
        <begin position="56"/>
        <end position="374"/>
    </location>
</feature>
<dbReference type="InterPro" id="IPR036116">
    <property type="entry name" value="FN3_sf"/>
</dbReference>
<reference evidence="6" key="1">
    <citation type="journal article" date="2019" name="Int. J. Syst. Evol. Microbiol.">
        <title>The Global Catalogue of Microorganisms (GCM) 10K type strain sequencing project: providing services to taxonomists for standard genome sequencing and annotation.</title>
        <authorList>
            <consortium name="The Broad Institute Genomics Platform"/>
            <consortium name="The Broad Institute Genome Sequencing Center for Infectious Disease"/>
            <person name="Wu L."/>
            <person name="Ma J."/>
        </authorList>
    </citation>
    <scope>NUCLEOTIDE SEQUENCE [LARGE SCALE GENOMIC DNA]</scope>
    <source>
        <strain evidence="6">CGMCC 4.7289</strain>
    </source>
</reference>
<evidence type="ECO:0000259" key="3">
    <source>
        <dbReference type="Pfam" id="PF02638"/>
    </source>
</evidence>
<dbReference type="SUPFAM" id="SSF49265">
    <property type="entry name" value="Fibronectin type III"/>
    <property type="match status" value="1"/>
</dbReference>
<feature type="domain" description="Golvesin/Xly CBD-like" evidence="4">
    <location>
        <begin position="531"/>
        <end position="661"/>
    </location>
</feature>
<dbReference type="Proteomes" id="UP001595816">
    <property type="component" value="Unassembled WGS sequence"/>
</dbReference>
<dbReference type="InterPro" id="IPR013783">
    <property type="entry name" value="Ig-like_fold"/>
</dbReference>
<dbReference type="Gene3D" id="2.60.120.260">
    <property type="entry name" value="Galactose-binding domain-like"/>
    <property type="match status" value="1"/>
</dbReference>
<protein>
    <submittedName>
        <fullName evidence="5">Family 10 glycosylhydrolase</fullName>
    </submittedName>
</protein>
<name>A0ABV8LM03_9ACTN</name>
<dbReference type="Pfam" id="PF25275">
    <property type="entry name" value="Golvesin_C"/>
    <property type="match status" value="1"/>
</dbReference>
<dbReference type="RefSeq" id="WP_253754712.1">
    <property type="nucleotide sequence ID" value="NZ_JAMZDZ010000001.1"/>
</dbReference>
<dbReference type="Gene3D" id="3.20.20.80">
    <property type="entry name" value="Glycosidases"/>
    <property type="match status" value="1"/>
</dbReference>
<evidence type="ECO:0000313" key="5">
    <source>
        <dbReference type="EMBL" id="MFC4131304.1"/>
    </source>
</evidence>
<dbReference type="InterPro" id="IPR003790">
    <property type="entry name" value="GHL10"/>
</dbReference>
<feature type="chain" id="PRO_5047106623" evidence="2">
    <location>
        <begin position="26"/>
        <end position="663"/>
    </location>
</feature>
<evidence type="ECO:0000259" key="4">
    <source>
        <dbReference type="Pfam" id="PF25275"/>
    </source>
</evidence>
<keyword evidence="6" id="KW-1185">Reference proteome</keyword>
<accession>A0ABV8LM03</accession>
<dbReference type="CDD" id="cd14488">
    <property type="entry name" value="CBM6-CBM35-CBM36_like_2"/>
    <property type="match status" value="1"/>
</dbReference>
<dbReference type="InterPro" id="IPR033803">
    <property type="entry name" value="CBD-like_Golvesin-Xly"/>
</dbReference>
<feature type="signal peptide" evidence="2">
    <location>
        <begin position="1"/>
        <end position="25"/>
    </location>
</feature>
<dbReference type="Pfam" id="PF02638">
    <property type="entry name" value="GHL10"/>
    <property type="match status" value="1"/>
</dbReference>
<keyword evidence="1 2" id="KW-0732">Signal</keyword>